<dbReference type="Pfam" id="PF03486">
    <property type="entry name" value="HI0933_like"/>
    <property type="match status" value="1"/>
</dbReference>
<accession>A0A9D2QIU4</accession>
<dbReference type="Proteomes" id="UP000823922">
    <property type="component" value="Unassembled WGS sequence"/>
</dbReference>
<dbReference type="InterPro" id="IPR055178">
    <property type="entry name" value="RsdA/BaiN/AoA(So)-like_dom"/>
</dbReference>
<dbReference type="Gene3D" id="3.50.50.60">
    <property type="entry name" value="FAD/NAD(P)-binding domain"/>
    <property type="match status" value="1"/>
</dbReference>
<dbReference type="EMBL" id="DWVS01000131">
    <property type="protein sequence ID" value="HJC87400.1"/>
    <property type="molecule type" value="Genomic_DNA"/>
</dbReference>
<dbReference type="SUPFAM" id="SSF51905">
    <property type="entry name" value="FAD/NAD(P)-binding domain"/>
    <property type="match status" value="1"/>
</dbReference>
<dbReference type="Gene3D" id="2.40.30.10">
    <property type="entry name" value="Translation factors"/>
    <property type="match status" value="1"/>
</dbReference>
<dbReference type="InterPro" id="IPR036188">
    <property type="entry name" value="FAD/NAD-bd_sf"/>
</dbReference>
<proteinExistence type="predicted"/>
<evidence type="ECO:0000313" key="6">
    <source>
        <dbReference type="EMBL" id="HJC87400.1"/>
    </source>
</evidence>
<organism evidence="6 7">
    <name type="scientific">Candidatus Eisenbergiella intestinigallinarum</name>
    <dbReference type="NCBI Taxonomy" id="2838549"/>
    <lineage>
        <taxon>Bacteria</taxon>
        <taxon>Bacillati</taxon>
        <taxon>Bacillota</taxon>
        <taxon>Clostridia</taxon>
        <taxon>Lachnospirales</taxon>
        <taxon>Lachnospiraceae</taxon>
        <taxon>Eisenbergiella</taxon>
    </lineage>
</organism>
<evidence type="ECO:0000259" key="5">
    <source>
        <dbReference type="Pfam" id="PF22780"/>
    </source>
</evidence>
<dbReference type="PANTHER" id="PTHR42887">
    <property type="entry name" value="OS12G0638800 PROTEIN"/>
    <property type="match status" value="1"/>
</dbReference>
<reference evidence="6" key="2">
    <citation type="submission" date="2021-04" db="EMBL/GenBank/DDBJ databases">
        <authorList>
            <person name="Gilroy R."/>
        </authorList>
    </citation>
    <scope>NUCLEOTIDE SEQUENCE</scope>
    <source>
        <strain evidence="6">ChiBcec1-1630</strain>
    </source>
</reference>
<evidence type="ECO:0000313" key="7">
    <source>
        <dbReference type="Proteomes" id="UP000823922"/>
    </source>
</evidence>
<reference evidence="6" key="1">
    <citation type="journal article" date="2021" name="PeerJ">
        <title>Extensive microbial diversity within the chicken gut microbiome revealed by metagenomics and culture.</title>
        <authorList>
            <person name="Gilroy R."/>
            <person name="Ravi A."/>
            <person name="Getino M."/>
            <person name="Pursley I."/>
            <person name="Horton D.L."/>
            <person name="Alikhan N.F."/>
            <person name="Baker D."/>
            <person name="Gharbi K."/>
            <person name="Hall N."/>
            <person name="Watson M."/>
            <person name="Adriaenssens E.M."/>
            <person name="Foster-Nyarko E."/>
            <person name="Jarju S."/>
            <person name="Secka A."/>
            <person name="Antonio M."/>
            <person name="Oren A."/>
            <person name="Chaudhuri R.R."/>
            <person name="La Ragione R."/>
            <person name="Hildebrand F."/>
            <person name="Pallen M.J."/>
        </authorList>
    </citation>
    <scope>NUCLEOTIDE SEQUENCE</scope>
    <source>
        <strain evidence="6">ChiBcec1-1630</strain>
    </source>
</reference>
<dbReference type="InterPro" id="IPR004792">
    <property type="entry name" value="BaiN-like"/>
</dbReference>
<keyword evidence="3" id="KW-0274">FAD</keyword>
<evidence type="ECO:0000256" key="3">
    <source>
        <dbReference type="ARBA" id="ARBA00022827"/>
    </source>
</evidence>
<dbReference type="PANTHER" id="PTHR42887:SF2">
    <property type="entry name" value="OS12G0638800 PROTEIN"/>
    <property type="match status" value="1"/>
</dbReference>
<comment type="caution">
    <text evidence="6">The sequence shown here is derived from an EMBL/GenBank/DDBJ whole genome shotgun (WGS) entry which is preliminary data.</text>
</comment>
<dbReference type="InterPro" id="IPR057661">
    <property type="entry name" value="RsdA/BaiN/AoA(So)_Rossmann"/>
</dbReference>
<dbReference type="Pfam" id="PF22780">
    <property type="entry name" value="HI0933_like_1st"/>
    <property type="match status" value="1"/>
</dbReference>
<gene>
    <name evidence="6" type="ORF">H9926_05220</name>
</gene>
<feature type="domain" description="RsdA/BaiN/AoA(So)-like Rossmann fold-like" evidence="4">
    <location>
        <begin position="7"/>
        <end position="414"/>
    </location>
</feature>
<comment type="cofactor">
    <cofactor evidence="1">
        <name>FAD</name>
        <dbReference type="ChEBI" id="CHEBI:57692"/>
    </cofactor>
</comment>
<evidence type="ECO:0000259" key="4">
    <source>
        <dbReference type="Pfam" id="PF03486"/>
    </source>
</evidence>
<protein>
    <submittedName>
        <fullName evidence="6">Aminoacetone oxidase family FAD-binding enzyme</fullName>
    </submittedName>
</protein>
<sequence>MNRRKTGIIGGGASGLMAAVAAAENRKGAGDEVVILEKKERVGKKILVTGNGKCNLTNLSFSMEKIGEYYHGAPEERLRSIFSRFSPEDTLKLFYRMGMLTTSREGYVYPLSGQASTVLDALRFELERLQVSILTECRIVGIKPRGKDGYLVRTEDGNLHFDRLILACGSPAGQKAGEGMDGYAYAEALGHRVIRPQPALTALRCEGDFWKSLAGVRCGASVSLSISGEEDCYREEGELQLTDYGISGIPVFQLSRHASCALARGRKVQARIDFLPSLSGSRKDYEKMTEQRISACLGRSMEVLFCGLVNKKIILTLLKRNGLRPQDTVEERNREEIRRVFSDLRDFPVRVKSVNPFGSAQVCAGGVPLSEVTDRMESVKHPGLYFAGELLNVDGRCGGYNLQWAWTSGFLAGKG</sequence>
<name>A0A9D2QIU4_9FIRM</name>
<dbReference type="InterPro" id="IPR023166">
    <property type="entry name" value="BaiN-like_dom_sf"/>
</dbReference>
<dbReference type="NCBIfam" id="TIGR00275">
    <property type="entry name" value="aminoacetone oxidase family FAD-binding enzyme"/>
    <property type="match status" value="1"/>
</dbReference>
<dbReference type="Gene3D" id="1.10.8.260">
    <property type="entry name" value="HI0933 insert domain-like"/>
    <property type="match status" value="1"/>
</dbReference>
<keyword evidence="2" id="KW-0285">Flavoprotein</keyword>
<dbReference type="AlphaFoldDB" id="A0A9D2QIU4"/>
<evidence type="ECO:0000256" key="1">
    <source>
        <dbReference type="ARBA" id="ARBA00001974"/>
    </source>
</evidence>
<feature type="domain" description="RsdA/BaiN/AoA(So)-like insert" evidence="5">
    <location>
        <begin position="197"/>
        <end position="362"/>
    </location>
</feature>
<dbReference type="SUPFAM" id="SSF160996">
    <property type="entry name" value="HI0933 insert domain-like"/>
    <property type="match status" value="1"/>
</dbReference>
<evidence type="ECO:0000256" key="2">
    <source>
        <dbReference type="ARBA" id="ARBA00022630"/>
    </source>
</evidence>